<dbReference type="Proteomes" id="UP000322294">
    <property type="component" value="Unassembled WGS sequence"/>
</dbReference>
<evidence type="ECO:0000256" key="1">
    <source>
        <dbReference type="PROSITE-ProRule" id="PRU00339"/>
    </source>
</evidence>
<dbReference type="EMBL" id="VNHO01000013">
    <property type="protein sequence ID" value="TYP54229.1"/>
    <property type="molecule type" value="Genomic_DNA"/>
</dbReference>
<dbReference type="PROSITE" id="PS50005">
    <property type="entry name" value="TPR"/>
    <property type="match status" value="1"/>
</dbReference>
<gene>
    <name evidence="3" type="ORF">LZ11_01439</name>
</gene>
<protein>
    <submittedName>
        <fullName evidence="3">Tetratricopeptide repeat protein</fullName>
    </submittedName>
</protein>
<keyword evidence="2" id="KW-0732">Signal</keyword>
<reference evidence="3 4" key="1">
    <citation type="submission" date="2019-07" db="EMBL/GenBank/DDBJ databases">
        <title>Genomic Encyclopedia of Type Strains, Phase I: the one thousand microbial genomes (KMG-I) project.</title>
        <authorList>
            <person name="Kyrpides N."/>
        </authorList>
    </citation>
    <scope>NUCLEOTIDE SEQUENCE [LARGE SCALE GENOMIC DNA]</scope>
    <source>
        <strain evidence="3 4">DSM 16647</strain>
    </source>
</reference>
<feature type="signal peptide" evidence="2">
    <location>
        <begin position="1"/>
        <end position="21"/>
    </location>
</feature>
<dbReference type="Pfam" id="PF13181">
    <property type="entry name" value="TPR_8"/>
    <property type="match status" value="1"/>
</dbReference>
<dbReference type="SMART" id="SM00028">
    <property type="entry name" value="TPR"/>
    <property type="match status" value="3"/>
</dbReference>
<dbReference type="Gene3D" id="1.25.40.10">
    <property type="entry name" value="Tetratricopeptide repeat domain"/>
    <property type="match status" value="1"/>
</dbReference>
<dbReference type="InterPro" id="IPR011990">
    <property type="entry name" value="TPR-like_helical_dom_sf"/>
</dbReference>
<dbReference type="RefSeq" id="WP_170240319.1">
    <property type="nucleotide sequence ID" value="NZ_VNHO01000013.1"/>
</dbReference>
<sequence>MSRLKKFAAILISGTSLIAGCSILPSPASIIRPPQTVSTPVENEGDVVAVVQKFLPPGAQLERYGSGRAISQRDLDAVDGKSEILAVYRVGDNTNEIGAFVLKFKDGQWQKVWEQQGFGFALDLLEFEDITGDGKPEVLIGTTIGASAGNGLDIFSWHGDTLKKIAGTGYHRLDILHLTGKYSTEKGYDGRAQLAVWQKDTITAMAVDVLRWYEIGLVPAEDLYPEYFPKVVEYYEEQLKKAPDAPVIWYYLADAQQKAGMPEKALKSVEKGLSLKGDYPPDYKFMIVKARALNDLGQYDRAIGLLNDVIKAKAPELPGSRQQEEPAYLKKIKAEALIDMGKSYESLKQYDKAEDCYRRSMEITETLFKEDSIEKTLALMPAGKALRRLKGVRGYEKIYRYMASIKPEERWQKIQDIDKWGKDQGISINHLLAENTEGDLPLTLLVDFTSDSQVLGGYVDGHAIFWWEKDELYSQVFYSANDDEHGFSPTFTVMDARLSTGRNNTVEMGVIYDSATGGSGSPIPAYRLLRLEGGEWKVIWSSSHPAARWPNVRSRVSFTGRGLSELTMEGDLWGFKDGKEDIFMESNPGPHRRFEARWVREFGTKGTPEGAASGDDYVLMKFNVVPSAYNTLVNFIYALSTADEGEAERWVTGKALIDRAKELKLVQDPLGQKWQIDLSDPSGERRGPIRIISGPAQGVEIRFIEKGGQYLISEIKK</sequence>
<feature type="chain" id="PRO_5039632897" evidence="2">
    <location>
        <begin position="22"/>
        <end position="717"/>
    </location>
</feature>
<dbReference type="InterPro" id="IPR019734">
    <property type="entry name" value="TPR_rpt"/>
</dbReference>
<name>A0A5S5ASN6_9FIRM</name>
<keyword evidence="4" id="KW-1185">Reference proteome</keyword>
<proteinExistence type="predicted"/>
<accession>A0A5S5ASN6</accession>
<feature type="repeat" description="TPR" evidence="1">
    <location>
        <begin position="334"/>
        <end position="367"/>
    </location>
</feature>
<evidence type="ECO:0000313" key="4">
    <source>
        <dbReference type="Proteomes" id="UP000322294"/>
    </source>
</evidence>
<evidence type="ECO:0000256" key="2">
    <source>
        <dbReference type="SAM" id="SignalP"/>
    </source>
</evidence>
<dbReference type="SUPFAM" id="SSF48452">
    <property type="entry name" value="TPR-like"/>
    <property type="match status" value="1"/>
</dbReference>
<keyword evidence="1" id="KW-0802">TPR repeat</keyword>
<dbReference type="PROSITE" id="PS51257">
    <property type="entry name" value="PROKAR_LIPOPROTEIN"/>
    <property type="match status" value="1"/>
</dbReference>
<organism evidence="3 4">
    <name type="scientific">Thermosediminibacter litoriperuensis</name>
    <dbReference type="NCBI Taxonomy" id="291989"/>
    <lineage>
        <taxon>Bacteria</taxon>
        <taxon>Bacillati</taxon>
        <taxon>Bacillota</taxon>
        <taxon>Clostridia</taxon>
        <taxon>Thermosediminibacterales</taxon>
        <taxon>Thermosediminibacteraceae</taxon>
        <taxon>Thermosediminibacter</taxon>
    </lineage>
</organism>
<comment type="caution">
    <text evidence="3">The sequence shown here is derived from an EMBL/GenBank/DDBJ whole genome shotgun (WGS) entry which is preliminary data.</text>
</comment>
<evidence type="ECO:0000313" key="3">
    <source>
        <dbReference type="EMBL" id="TYP54229.1"/>
    </source>
</evidence>
<dbReference type="AlphaFoldDB" id="A0A5S5ASN6"/>